<gene>
    <name evidence="12" type="ORF">ACEZDE_27860</name>
</gene>
<feature type="transmembrane region" description="Helical" evidence="11">
    <location>
        <begin position="214"/>
        <end position="241"/>
    </location>
</feature>
<evidence type="ECO:0000256" key="11">
    <source>
        <dbReference type="SAM" id="Phobius"/>
    </source>
</evidence>
<feature type="transmembrane region" description="Helical" evidence="11">
    <location>
        <begin position="155"/>
        <end position="178"/>
    </location>
</feature>
<proteinExistence type="predicted"/>
<name>A0ABV6W351_9ACTN</name>
<feature type="transmembrane region" description="Helical" evidence="11">
    <location>
        <begin position="127"/>
        <end position="149"/>
    </location>
</feature>
<evidence type="ECO:0000256" key="10">
    <source>
        <dbReference type="SAM" id="MobiDB-lite"/>
    </source>
</evidence>
<evidence type="ECO:0000256" key="1">
    <source>
        <dbReference type="ARBA" id="ARBA00004477"/>
    </source>
</evidence>
<feature type="transmembrane region" description="Helical" evidence="11">
    <location>
        <begin position="39"/>
        <end position="57"/>
    </location>
</feature>
<keyword evidence="13" id="KW-1185">Reference proteome</keyword>
<feature type="transmembrane region" description="Helical" evidence="11">
    <location>
        <begin position="345"/>
        <end position="364"/>
    </location>
</feature>
<keyword evidence="6 11" id="KW-0812">Transmembrane</keyword>
<reference evidence="12 13" key="1">
    <citation type="submission" date="2024-09" db="EMBL/GenBank/DDBJ databases">
        <authorList>
            <person name="Lee S.D."/>
        </authorList>
    </citation>
    <scope>NUCLEOTIDE SEQUENCE [LARGE SCALE GENOMIC DNA]</scope>
    <source>
        <strain evidence="12 13">N8-3</strain>
    </source>
</reference>
<dbReference type="PANTHER" id="PTHR12468:SF2">
    <property type="entry name" value="GPI MANNOSYLTRANSFERASE 2"/>
    <property type="match status" value="1"/>
</dbReference>
<dbReference type="EMBL" id="JBHFAB010000026">
    <property type="protein sequence ID" value="MFC1420429.1"/>
    <property type="molecule type" value="Genomic_DNA"/>
</dbReference>
<keyword evidence="7" id="KW-0256">Endoplasmic reticulum</keyword>
<dbReference type="Proteomes" id="UP001592531">
    <property type="component" value="Unassembled WGS sequence"/>
</dbReference>
<evidence type="ECO:0000256" key="8">
    <source>
        <dbReference type="ARBA" id="ARBA00022989"/>
    </source>
</evidence>
<evidence type="ECO:0000256" key="2">
    <source>
        <dbReference type="ARBA" id="ARBA00004687"/>
    </source>
</evidence>
<sequence>MTTSTTALPDSDDVPDPEPRPDAVRERALGLARRAAPALAVYGVLKLIGFAVFMALANASGAYKQQAAQFAAGDRVWNILEFWDGGWYKKVALYGYHPQHLPPHFTGGSLPQNSTAFFPLYPGMMRLVMDCTGLGVFGAGVLVSVVSAFAAAAGIYAVTALIGGHRAGLVAAAIWAVFPGSGVEWAVYSDAIFVALAAWTGYCLMIRRWVAAGLLALVAGLSRPTSVAIIAAVCLTALLSLLRGREDGVLRPLFAMLVAPVGLAGYLLWVGIGMGSPTGYFTLEHDAWDHYFDFGQHTWDVLGRIALGQFDYSYAFPVEDTIGAAAVLMLPILIAFFLRLRPPLWMVVYTLITIASALGSMQIFGNVSRYLLPVFPLFIAPAVGMKALKWPVLATVFLTLAVTSGWYAGYALFELGIP</sequence>
<evidence type="ECO:0000256" key="7">
    <source>
        <dbReference type="ARBA" id="ARBA00022824"/>
    </source>
</evidence>
<comment type="subcellular location">
    <subcellularLocation>
        <location evidence="1">Endoplasmic reticulum membrane</location>
        <topology evidence="1">Multi-pass membrane protein</topology>
    </subcellularLocation>
</comment>
<comment type="pathway">
    <text evidence="2">Glycolipid biosynthesis; glycosylphosphatidylinositol-anchor biosynthesis.</text>
</comment>
<evidence type="ECO:0000256" key="6">
    <source>
        <dbReference type="ARBA" id="ARBA00022692"/>
    </source>
</evidence>
<evidence type="ECO:0000256" key="5">
    <source>
        <dbReference type="ARBA" id="ARBA00022679"/>
    </source>
</evidence>
<accession>A0ABV6W351</accession>
<organism evidence="12 13">
    <name type="scientific">Streptacidiphilus cavernicola</name>
    <dbReference type="NCBI Taxonomy" id="3342716"/>
    <lineage>
        <taxon>Bacteria</taxon>
        <taxon>Bacillati</taxon>
        <taxon>Actinomycetota</taxon>
        <taxon>Actinomycetes</taxon>
        <taxon>Kitasatosporales</taxon>
        <taxon>Streptomycetaceae</taxon>
        <taxon>Streptacidiphilus</taxon>
    </lineage>
</organism>
<evidence type="ECO:0000256" key="9">
    <source>
        <dbReference type="ARBA" id="ARBA00023136"/>
    </source>
</evidence>
<keyword evidence="5" id="KW-0808">Transferase</keyword>
<evidence type="ECO:0000313" key="12">
    <source>
        <dbReference type="EMBL" id="MFC1420429.1"/>
    </source>
</evidence>
<feature type="transmembrane region" description="Helical" evidence="11">
    <location>
        <begin position="395"/>
        <end position="413"/>
    </location>
</feature>
<keyword evidence="9 11" id="KW-0472">Membrane</keyword>
<keyword evidence="4" id="KW-0328">Glycosyltransferase</keyword>
<evidence type="ECO:0008006" key="14">
    <source>
        <dbReference type="Google" id="ProtNLM"/>
    </source>
</evidence>
<evidence type="ECO:0000256" key="4">
    <source>
        <dbReference type="ARBA" id="ARBA00022676"/>
    </source>
</evidence>
<dbReference type="RefSeq" id="WP_380541644.1">
    <property type="nucleotide sequence ID" value="NZ_JBHFAB010000026.1"/>
</dbReference>
<evidence type="ECO:0000313" key="13">
    <source>
        <dbReference type="Proteomes" id="UP001592531"/>
    </source>
</evidence>
<feature type="region of interest" description="Disordered" evidence="10">
    <location>
        <begin position="1"/>
        <end position="22"/>
    </location>
</feature>
<keyword evidence="8 11" id="KW-1133">Transmembrane helix</keyword>
<dbReference type="PANTHER" id="PTHR12468">
    <property type="entry name" value="GPI MANNOSYLTRANSFERASE 2"/>
    <property type="match status" value="1"/>
</dbReference>
<keyword evidence="3" id="KW-0337">GPI-anchor biosynthesis</keyword>
<comment type="caution">
    <text evidence="12">The sequence shown here is derived from an EMBL/GenBank/DDBJ whole genome shotgun (WGS) entry which is preliminary data.</text>
</comment>
<dbReference type="InterPro" id="IPR007315">
    <property type="entry name" value="PIG-V/Gpi18"/>
</dbReference>
<protein>
    <recommendedName>
        <fullName evidence="14">Glycosyltransferase RgtA/B/C/D-like domain-containing protein</fullName>
    </recommendedName>
</protein>
<evidence type="ECO:0000256" key="3">
    <source>
        <dbReference type="ARBA" id="ARBA00022502"/>
    </source>
</evidence>
<feature type="transmembrane region" description="Helical" evidence="11">
    <location>
        <begin position="253"/>
        <end position="272"/>
    </location>
</feature>
<feature type="transmembrane region" description="Helical" evidence="11">
    <location>
        <begin position="321"/>
        <end position="338"/>
    </location>
</feature>